<protein>
    <recommendedName>
        <fullName evidence="2">Arrestin-like N-terminal domain-containing protein</fullName>
    </recommendedName>
</protein>
<dbReference type="PANTHER" id="PTHR11188:SF175">
    <property type="entry name" value="ARRESTIN C-TERMINAL-LIKE DOMAIN-CONTAINING PROTEIN"/>
    <property type="match status" value="1"/>
</dbReference>
<dbReference type="AlphaFoldDB" id="A0ABD6F324"/>
<dbReference type="Pfam" id="PF00339">
    <property type="entry name" value="Arrestin_N"/>
    <property type="match status" value="1"/>
</dbReference>
<organism evidence="3 4">
    <name type="scientific">Gnathostoma spinigerum</name>
    <dbReference type="NCBI Taxonomy" id="75299"/>
    <lineage>
        <taxon>Eukaryota</taxon>
        <taxon>Metazoa</taxon>
        <taxon>Ecdysozoa</taxon>
        <taxon>Nematoda</taxon>
        <taxon>Chromadorea</taxon>
        <taxon>Rhabditida</taxon>
        <taxon>Spirurina</taxon>
        <taxon>Gnathostomatomorpha</taxon>
        <taxon>Gnathostomatoidea</taxon>
        <taxon>Gnathostomatidae</taxon>
        <taxon>Gnathostoma</taxon>
    </lineage>
</organism>
<dbReference type="InterPro" id="IPR014756">
    <property type="entry name" value="Ig_E-set"/>
</dbReference>
<evidence type="ECO:0000256" key="1">
    <source>
        <dbReference type="ARBA" id="ARBA00005298"/>
    </source>
</evidence>
<evidence type="ECO:0000313" key="4">
    <source>
        <dbReference type="Proteomes" id="UP001608902"/>
    </source>
</evidence>
<dbReference type="InterPro" id="IPR050357">
    <property type="entry name" value="Arrestin_domain-protein"/>
</dbReference>
<reference evidence="3 4" key="1">
    <citation type="submission" date="2024-08" db="EMBL/GenBank/DDBJ databases">
        <title>Gnathostoma spinigerum genome.</title>
        <authorList>
            <person name="Gonzalez-Bertolin B."/>
            <person name="Monzon S."/>
            <person name="Zaballos A."/>
            <person name="Jimenez P."/>
            <person name="Dekumyoy P."/>
            <person name="Varona S."/>
            <person name="Cuesta I."/>
            <person name="Sumanam S."/>
            <person name="Adisakwattana P."/>
            <person name="Gasser R.B."/>
            <person name="Hernandez-Gonzalez A."/>
            <person name="Young N.D."/>
            <person name="Perteguer M.J."/>
        </authorList>
    </citation>
    <scope>NUCLEOTIDE SEQUENCE [LARGE SCALE GENOMIC DNA]</scope>
    <source>
        <strain evidence="3">AL3</strain>
        <tissue evidence="3">Liver</tissue>
    </source>
</reference>
<proteinExistence type="inferred from homology"/>
<comment type="caution">
    <text evidence="3">The sequence shown here is derived from an EMBL/GenBank/DDBJ whole genome shotgun (WGS) entry which is preliminary data.</text>
</comment>
<dbReference type="InterPro" id="IPR011021">
    <property type="entry name" value="Arrestin-like_N"/>
</dbReference>
<evidence type="ECO:0000259" key="2">
    <source>
        <dbReference type="Pfam" id="PF00339"/>
    </source>
</evidence>
<evidence type="ECO:0000313" key="3">
    <source>
        <dbReference type="EMBL" id="MFH4983580.1"/>
    </source>
</evidence>
<gene>
    <name evidence="3" type="ORF">AB6A40_010289</name>
</gene>
<name>A0ABD6F324_9BILA</name>
<dbReference type="Proteomes" id="UP001608902">
    <property type="component" value="Unassembled WGS sequence"/>
</dbReference>
<dbReference type="Gene3D" id="2.60.40.640">
    <property type="match status" value="1"/>
</dbReference>
<keyword evidence="4" id="KW-1185">Reference proteome</keyword>
<accession>A0ABD6F324</accession>
<comment type="similarity">
    <text evidence="1">Belongs to the arrestin family.</text>
</comment>
<dbReference type="PANTHER" id="PTHR11188">
    <property type="entry name" value="ARRESTIN DOMAIN CONTAINING PROTEIN"/>
    <property type="match status" value="1"/>
</dbReference>
<sequence>MPLRTPSSRHDLSVYLFSNIYHPGDLIDGEVRMNLERKLVCDRVTAHLLGIVRVFWIDRESQDGTFASVAHEQRITLTDQKKIIWQAKDVVPKSEQLTLDEITEFARPTAIRPHKLERSYDTAGFEAGTYNLGFSFELPTSGLYTSFSHPKCVGNIQYLIQIQCTNDGYLVAKVETIFPVVVPAPLTISPSQDGITETRRAKFSQSVNIFLHSFRSQTCFYASCYESSYQ</sequence>
<dbReference type="EMBL" id="JBGFUD010012900">
    <property type="protein sequence ID" value="MFH4983580.1"/>
    <property type="molecule type" value="Genomic_DNA"/>
</dbReference>
<dbReference type="InterPro" id="IPR014752">
    <property type="entry name" value="Arrestin-like_C"/>
</dbReference>
<dbReference type="SUPFAM" id="SSF81296">
    <property type="entry name" value="E set domains"/>
    <property type="match status" value="1"/>
</dbReference>
<feature type="domain" description="Arrestin-like N-terminal" evidence="2">
    <location>
        <begin position="19"/>
        <end position="182"/>
    </location>
</feature>